<reference evidence="3" key="1">
    <citation type="submission" date="2017-02" db="UniProtKB">
        <authorList>
            <consortium name="WormBaseParasite"/>
        </authorList>
    </citation>
    <scope>IDENTIFICATION</scope>
</reference>
<proteinExistence type="predicted"/>
<evidence type="ECO:0000256" key="1">
    <source>
        <dbReference type="SAM" id="Phobius"/>
    </source>
</evidence>
<sequence length="205" mass="24117">MSSLHARSSISTANSNMYARPRSRSRQPIYTSDKRAKFAQRENKKYIRFVTVIAYIFCVSLPAVCLSIYYINFWDPRYIDKFTKIENPLINISNGIVNFNEDKTFSSDRMKLLKKEIPRHIREKSYANTLHLFNNFSSKENNSEKILEKVQILPTDSLEEDKQTREKYFPKEKNVPECKCTCHNDKKENNKKATILKMVLSGRKE</sequence>
<organism evidence="2 3">
    <name type="scientific">Parastrongyloides trichosuri</name>
    <name type="common">Possum-specific nematode worm</name>
    <dbReference type="NCBI Taxonomy" id="131310"/>
    <lineage>
        <taxon>Eukaryota</taxon>
        <taxon>Metazoa</taxon>
        <taxon>Ecdysozoa</taxon>
        <taxon>Nematoda</taxon>
        <taxon>Chromadorea</taxon>
        <taxon>Rhabditida</taxon>
        <taxon>Tylenchina</taxon>
        <taxon>Panagrolaimomorpha</taxon>
        <taxon>Strongyloidoidea</taxon>
        <taxon>Strongyloididae</taxon>
        <taxon>Parastrongyloides</taxon>
    </lineage>
</organism>
<accession>A0A0N4ZRE2</accession>
<keyword evidence="1" id="KW-1133">Transmembrane helix</keyword>
<dbReference type="AlphaFoldDB" id="A0A0N4ZRE2"/>
<dbReference type="InterPro" id="IPR029162">
    <property type="entry name" value="InaF-motif"/>
</dbReference>
<dbReference type="WBParaSite" id="PTRK_0001107800.1">
    <property type="protein sequence ID" value="PTRK_0001107800.1"/>
    <property type="gene ID" value="PTRK_0001107800"/>
</dbReference>
<name>A0A0N4ZRE2_PARTI</name>
<evidence type="ECO:0000313" key="2">
    <source>
        <dbReference type="Proteomes" id="UP000038045"/>
    </source>
</evidence>
<evidence type="ECO:0000313" key="3">
    <source>
        <dbReference type="WBParaSite" id="PTRK_0001107800.1"/>
    </source>
</evidence>
<dbReference type="Proteomes" id="UP000038045">
    <property type="component" value="Unplaced"/>
</dbReference>
<keyword evidence="1" id="KW-0812">Transmembrane</keyword>
<dbReference type="PANTHER" id="PTHR34929">
    <property type="entry name" value="ZGC:153157"/>
    <property type="match status" value="1"/>
</dbReference>
<feature type="transmembrane region" description="Helical" evidence="1">
    <location>
        <begin position="46"/>
        <end position="71"/>
    </location>
</feature>
<dbReference type="PANTHER" id="PTHR34929:SF1">
    <property type="entry name" value="INAF MOTIF CONTAINING 2"/>
    <property type="match status" value="1"/>
</dbReference>
<dbReference type="Pfam" id="PF15018">
    <property type="entry name" value="InaF-motif"/>
    <property type="match status" value="1"/>
</dbReference>
<keyword evidence="1" id="KW-0472">Membrane</keyword>
<protein>
    <submittedName>
        <fullName evidence="3">Uncharacterized protein</fullName>
    </submittedName>
</protein>
<keyword evidence="2" id="KW-1185">Reference proteome</keyword>